<sequence>MEYDIQKTGHSTATICNTLPTSQIDVNMPDQASINRSLNTIRTELEYLQQTGALAPPQFQSIMAQLPQGNGQPSQYTDPRYNPHGGFDPSKISQEAQDPNHPAHPQNPKHHDWVKKMATKFGNAAILGAGATFGGDLVNDVMRKF</sequence>
<protein>
    <submittedName>
        <fullName evidence="2">Uncharacterized protein</fullName>
    </submittedName>
</protein>
<dbReference type="OrthoDB" id="6250593at2759"/>
<dbReference type="EMBL" id="VIGI01000014">
    <property type="protein sequence ID" value="KAB8291880.1"/>
    <property type="molecule type" value="Genomic_DNA"/>
</dbReference>
<organism evidence="2 3">
    <name type="scientific">Monilinia laxa</name>
    <name type="common">Brown rot fungus</name>
    <name type="synonym">Sclerotinia laxa</name>
    <dbReference type="NCBI Taxonomy" id="61186"/>
    <lineage>
        <taxon>Eukaryota</taxon>
        <taxon>Fungi</taxon>
        <taxon>Dikarya</taxon>
        <taxon>Ascomycota</taxon>
        <taxon>Pezizomycotina</taxon>
        <taxon>Leotiomycetes</taxon>
        <taxon>Helotiales</taxon>
        <taxon>Sclerotiniaceae</taxon>
        <taxon>Monilinia</taxon>
    </lineage>
</organism>
<comment type="caution">
    <text evidence="2">The sequence shown here is derived from an EMBL/GenBank/DDBJ whole genome shotgun (WGS) entry which is preliminary data.</text>
</comment>
<proteinExistence type="predicted"/>
<dbReference type="Proteomes" id="UP000326757">
    <property type="component" value="Unassembled WGS sequence"/>
</dbReference>
<evidence type="ECO:0000313" key="3">
    <source>
        <dbReference type="Proteomes" id="UP000326757"/>
    </source>
</evidence>
<gene>
    <name evidence="2" type="ORF">EYC80_006656</name>
</gene>
<evidence type="ECO:0000256" key="1">
    <source>
        <dbReference type="SAM" id="MobiDB-lite"/>
    </source>
</evidence>
<accession>A0A5N6JV82</accession>
<evidence type="ECO:0000313" key="2">
    <source>
        <dbReference type="EMBL" id="KAB8291880.1"/>
    </source>
</evidence>
<keyword evidence="3" id="KW-1185">Reference proteome</keyword>
<feature type="compositionally biased region" description="Polar residues" evidence="1">
    <location>
        <begin position="59"/>
        <end position="77"/>
    </location>
</feature>
<dbReference type="AlphaFoldDB" id="A0A5N6JV82"/>
<feature type="region of interest" description="Disordered" evidence="1">
    <location>
        <begin position="59"/>
        <end position="110"/>
    </location>
</feature>
<name>A0A5N6JV82_MONLA</name>
<reference evidence="2 3" key="1">
    <citation type="submission" date="2019-06" db="EMBL/GenBank/DDBJ databases">
        <title>Genome Sequence of the Brown Rot Fungal Pathogen Monilinia laxa.</title>
        <authorList>
            <person name="De Miccolis Angelini R.M."/>
            <person name="Landi L."/>
            <person name="Abate D."/>
            <person name="Pollastro S."/>
            <person name="Romanazzi G."/>
            <person name="Faretra F."/>
        </authorList>
    </citation>
    <scope>NUCLEOTIDE SEQUENCE [LARGE SCALE GENOMIC DNA]</scope>
    <source>
        <strain evidence="2 3">Mlax316</strain>
    </source>
</reference>